<dbReference type="Gene3D" id="3.40.190.10">
    <property type="entry name" value="Periplasmic binding protein-like II"/>
    <property type="match status" value="2"/>
</dbReference>
<feature type="signal peptide" evidence="1">
    <location>
        <begin position="1"/>
        <end position="27"/>
    </location>
</feature>
<dbReference type="SUPFAM" id="SSF53850">
    <property type="entry name" value="Periplasmic binding protein-like II"/>
    <property type="match status" value="1"/>
</dbReference>
<feature type="chain" id="PRO_5024298062" evidence="1">
    <location>
        <begin position="28"/>
        <end position="374"/>
    </location>
</feature>
<comment type="caution">
    <text evidence="2">The sequence shown here is derived from an EMBL/GenBank/DDBJ whole genome shotgun (WGS) entry which is preliminary data.</text>
</comment>
<dbReference type="OrthoDB" id="8188218at2"/>
<keyword evidence="1" id="KW-0732">Signal</keyword>
<sequence length="374" mass="40674">MGQFKGDIVKYIIALCLFLCSASLAWAQKPGSAQVARVNQGTVGVITGMEGGTYARTAADLTLLDDDTLRVLPALGKGSLQNLSDILYLRGIDIGFVQADALAYAKQHGLFPNLTQSLRYIAKLYDEEVHVIARQDIARIEDLEGQRVNVDVAGSGSAMTAEILLDMLGIKAVVEHERQASGVQRLKDGEIAAIIHVGGAPIPLFAGLSAAQGLHLLPVPLTQALAETYLPDRFTHDNYPLLVAEGEAVPTLAVGDVMAVFAWAPNTERYNKVARFVEAFFGRFDEFQRPPRHPKWREVNLTAEVPGWTRFQPAHDWLVRQTTAGTAGQATQASFNAFLTQSGAPANAAAMSEAGKEALFRQFLLWQKQRAPRP</sequence>
<dbReference type="PANTHER" id="PTHR42941:SF1">
    <property type="entry name" value="SLL1037 PROTEIN"/>
    <property type="match status" value="1"/>
</dbReference>
<organism evidence="2 3">
    <name type="scientific">Rhodovastum atsumiense</name>
    <dbReference type="NCBI Taxonomy" id="504468"/>
    <lineage>
        <taxon>Bacteria</taxon>
        <taxon>Pseudomonadati</taxon>
        <taxon>Pseudomonadota</taxon>
        <taxon>Alphaproteobacteria</taxon>
        <taxon>Acetobacterales</taxon>
        <taxon>Acetobacteraceae</taxon>
        <taxon>Rhodovastum</taxon>
    </lineage>
</organism>
<evidence type="ECO:0000313" key="2">
    <source>
        <dbReference type="EMBL" id="KAA5608202.1"/>
    </source>
</evidence>
<name>A0A5M6IJ84_9PROT</name>
<evidence type="ECO:0000256" key="1">
    <source>
        <dbReference type="SAM" id="SignalP"/>
    </source>
</evidence>
<protein>
    <submittedName>
        <fullName evidence="2">TAXI family TRAP transporter solute-binding subunit</fullName>
    </submittedName>
</protein>
<gene>
    <name evidence="2" type="ORF">F1189_30240</name>
</gene>
<dbReference type="NCBIfam" id="TIGR02122">
    <property type="entry name" value="TRAP_TAXI"/>
    <property type="match status" value="1"/>
</dbReference>
<dbReference type="InterPro" id="IPR011852">
    <property type="entry name" value="TRAP_TAXI"/>
</dbReference>
<reference evidence="2 3" key="1">
    <citation type="submission" date="2019-09" db="EMBL/GenBank/DDBJ databases">
        <title>Genome sequence of Rhodovastum atsumiense, a diverse member of the Acetobacteraceae family of non-sulfur purple photosynthetic bacteria.</title>
        <authorList>
            <person name="Meyer T."/>
            <person name="Kyndt J."/>
        </authorList>
    </citation>
    <scope>NUCLEOTIDE SEQUENCE [LARGE SCALE GENOMIC DNA]</scope>
    <source>
        <strain evidence="2 3">DSM 21279</strain>
    </source>
</reference>
<dbReference type="AlphaFoldDB" id="A0A5M6IJ84"/>
<proteinExistence type="predicted"/>
<keyword evidence="3" id="KW-1185">Reference proteome</keyword>
<dbReference type="PANTHER" id="PTHR42941">
    <property type="entry name" value="SLL1037 PROTEIN"/>
    <property type="match status" value="1"/>
</dbReference>
<dbReference type="Proteomes" id="UP000325255">
    <property type="component" value="Unassembled WGS sequence"/>
</dbReference>
<dbReference type="EMBL" id="VWPK01000098">
    <property type="protein sequence ID" value="KAA5608202.1"/>
    <property type="molecule type" value="Genomic_DNA"/>
</dbReference>
<dbReference type="Pfam" id="PF16868">
    <property type="entry name" value="NMT1_3"/>
    <property type="match status" value="1"/>
</dbReference>
<accession>A0A5M6IJ84</accession>
<evidence type="ECO:0000313" key="3">
    <source>
        <dbReference type="Proteomes" id="UP000325255"/>
    </source>
</evidence>